<dbReference type="AlphaFoldDB" id="A0A0F7KGD0"/>
<gene>
    <name evidence="1" type="ORF">AAW31_07165</name>
</gene>
<dbReference type="InterPro" id="IPR011518">
    <property type="entry name" value="Transposase_36"/>
</dbReference>
<evidence type="ECO:0000313" key="2">
    <source>
        <dbReference type="Proteomes" id="UP000034156"/>
    </source>
</evidence>
<reference evidence="2" key="1">
    <citation type="submission" date="2015-05" db="EMBL/GenBank/DDBJ databases">
        <title>Draft genome of Nitrosomonas communis strain Nm2.</title>
        <authorList>
            <person name="Kozlowski J.A."/>
            <person name="Kits K.D."/>
            <person name="Stein L.Y."/>
        </authorList>
    </citation>
    <scope>NUCLEOTIDE SEQUENCE [LARGE SCALE GENOMIC DNA]</scope>
    <source>
        <strain evidence="2">Nm2</strain>
    </source>
</reference>
<dbReference type="EMBL" id="CP011451">
    <property type="protein sequence ID" value="AKH39505.1"/>
    <property type="molecule type" value="Genomic_DNA"/>
</dbReference>
<accession>A0A0F7KGD0</accession>
<sequence>MSIDSKATVKIGEYSRGGKTRGDTQAADHDMGCQEKQVPFGIVEEDSGQLHLTFGSSFKTSDFIVDGLEDWWQAIPREKQAVMTHVQLKVDNGPKSSGVRTQFLKRMVEFTDTTGKIIQLLYYPPYHSKYHPIERCWGILEQHWNGAQLVDTATMLAWAKSMTWKGSHPVVKLSRRLYQKGVSLSRKAMREIEARWERNPLLPRWDILIRPA</sequence>
<keyword evidence="2" id="KW-1185">Reference proteome</keyword>
<dbReference type="PATRIC" id="fig|44574.3.peg.1734"/>
<reference evidence="1 2" key="2">
    <citation type="journal article" date="2016" name="Genome Announc.">
        <title>Genome Sequence of Nitrosomonas communis Strain Nm2, a Mesophilic Ammonia-Oxidizing Bacterium Isolated from Mediterranean Soil.</title>
        <authorList>
            <person name="Kozlowski J.A."/>
            <person name="Kits K.D."/>
            <person name="Stein L.Y."/>
        </authorList>
    </citation>
    <scope>NUCLEOTIDE SEQUENCE [LARGE SCALE GENOMIC DNA]</scope>
    <source>
        <strain evidence="1 2">Nm2</strain>
    </source>
</reference>
<name>A0A0F7KGD0_9PROT</name>
<dbReference type="Proteomes" id="UP000034156">
    <property type="component" value="Chromosome"/>
</dbReference>
<proteinExistence type="predicted"/>
<organism evidence="1 2">
    <name type="scientific">Nitrosomonas communis</name>
    <dbReference type="NCBI Taxonomy" id="44574"/>
    <lineage>
        <taxon>Bacteria</taxon>
        <taxon>Pseudomonadati</taxon>
        <taxon>Pseudomonadota</taxon>
        <taxon>Betaproteobacteria</taxon>
        <taxon>Nitrosomonadales</taxon>
        <taxon>Nitrosomonadaceae</taxon>
        <taxon>Nitrosomonas</taxon>
    </lineage>
</organism>
<protein>
    <submittedName>
        <fullName evidence="1">Transposase</fullName>
    </submittedName>
</protein>
<evidence type="ECO:0000313" key="1">
    <source>
        <dbReference type="EMBL" id="AKH39505.1"/>
    </source>
</evidence>
<dbReference type="Pfam" id="PF07592">
    <property type="entry name" value="DDE_Tnp_ISAZ013"/>
    <property type="match status" value="1"/>
</dbReference>
<dbReference type="KEGG" id="nco:AAW31_07165"/>